<gene>
    <name evidence="1" type="ORF">SAMN05444373_10741</name>
</gene>
<name>A0A1M6KC80_9FIRM</name>
<protein>
    <submittedName>
        <fullName evidence="1">Uncharacterized protein</fullName>
    </submittedName>
</protein>
<organism evidence="1 2">
    <name type="scientific">Thermoclostridium caenicola</name>
    <dbReference type="NCBI Taxonomy" id="659425"/>
    <lineage>
        <taxon>Bacteria</taxon>
        <taxon>Bacillati</taxon>
        <taxon>Bacillota</taxon>
        <taxon>Clostridia</taxon>
        <taxon>Eubacteriales</taxon>
        <taxon>Oscillospiraceae</taxon>
        <taxon>Thermoclostridium</taxon>
    </lineage>
</organism>
<dbReference type="EMBL" id="FQZP01000074">
    <property type="protein sequence ID" value="SHJ56541.1"/>
    <property type="molecule type" value="Genomic_DNA"/>
</dbReference>
<dbReference type="Proteomes" id="UP000324781">
    <property type="component" value="Unassembled WGS sequence"/>
</dbReference>
<dbReference type="AlphaFoldDB" id="A0A1M6KC80"/>
<proteinExistence type="predicted"/>
<evidence type="ECO:0000313" key="1">
    <source>
        <dbReference type="EMBL" id="SHJ56541.1"/>
    </source>
</evidence>
<sequence>MKPRLSRDKMMELMKNYCNGNYNRFGRELGVDPAHLYRFLKTGVGGGKKMIFSLMAFCEKNRLDYKNYIEM</sequence>
<keyword evidence="2" id="KW-1185">Reference proteome</keyword>
<evidence type="ECO:0000313" key="2">
    <source>
        <dbReference type="Proteomes" id="UP000324781"/>
    </source>
</evidence>
<dbReference type="RefSeq" id="WP_149679671.1">
    <property type="nucleotide sequence ID" value="NZ_DAONMB010000043.1"/>
</dbReference>
<accession>A0A1M6KC80</accession>
<dbReference type="OrthoDB" id="2661663at2"/>
<reference evidence="1 2" key="1">
    <citation type="submission" date="2016-11" db="EMBL/GenBank/DDBJ databases">
        <authorList>
            <person name="Varghese N."/>
            <person name="Submissions S."/>
        </authorList>
    </citation>
    <scope>NUCLEOTIDE SEQUENCE [LARGE SCALE GENOMIC DNA]</scope>
    <source>
        <strain evidence="1 2">DSM 19027</strain>
    </source>
</reference>